<dbReference type="OrthoDB" id="5509977at2"/>
<dbReference type="SUPFAM" id="SSF141371">
    <property type="entry name" value="PilZ domain-like"/>
    <property type="match status" value="1"/>
</dbReference>
<organism evidence="2 3">
    <name type="scientific">Cystobacter ferrugineus</name>
    <dbReference type="NCBI Taxonomy" id="83449"/>
    <lineage>
        <taxon>Bacteria</taxon>
        <taxon>Pseudomonadati</taxon>
        <taxon>Myxococcota</taxon>
        <taxon>Myxococcia</taxon>
        <taxon>Myxococcales</taxon>
        <taxon>Cystobacterineae</taxon>
        <taxon>Archangiaceae</taxon>
        <taxon>Cystobacter</taxon>
    </lineage>
</organism>
<proteinExistence type="predicted"/>
<name>A0A1L9BGF2_9BACT</name>
<sequence>MGVIQFIDEFRELHTKARQGKLAELERPAYMAAREQFARALLNAQGLMLDGAEARRHYRVAHQLPVELQMAYGNVWTNTLDLSAGGFSVMLPHAVDVKERPSALLYLPDGTTLAGTVRVVSQFQRADKHRASFAFLDLTERECELLEGFLIDFALERVGITPP</sequence>
<dbReference type="Proteomes" id="UP000182229">
    <property type="component" value="Unassembled WGS sequence"/>
</dbReference>
<dbReference type="EMBL" id="MPIN01000002">
    <property type="protein sequence ID" value="OJH41286.1"/>
    <property type="molecule type" value="Genomic_DNA"/>
</dbReference>
<dbReference type="GO" id="GO:0035438">
    <property type="term" value="F:cyclic-di-GMP binding"/>
    <property type="evidence" value="ECO:0007669"/>
    <property type="project" value="InterPro"/>
</dbReference>
<evidence type="ECO:0000313" key="3">
    <source>
        <dbReference type="Proteomes" id="UP000182229"/>
    </source>
</evidence>
<evidence type="ECO:0000313" key="2">
    <source>
        <dbReference type="EMBL" id="OJH41286.1"/>
    </source>
</evidence>
<reference evidence="3" key="1">
    <citation type="submission" date="2016-11" db="EMBL/GenBank/DDBJ databases">
        <authorList>
            <person name="Shukria A."/>
            <person name="Stevens D.C."/>
        </authorList>
    </citation>
    <scope>NUCLEOTIDE SEQUENCE [LARGE SCALE GENOMIC DNA]</scope>
    <source>
        <strain evidence="3">Cbfe23</strain>
    </source>
</reference>
<dbReference type="STRING" id="83449.BON30_10455"/>
<keyword evidence="3" id="KW-1185">Reference proteome</keyword>
<gene>
    <name evidence="2" type="ORF">BON30_10455</name>
</gene>
<dbReference type="RefSeq" id="WP_071897763.1">
    <property type="nucleotide sequence ID" value="NZ_MPIN01000002.1"/>
</dbReference>
<dbReference type="Gene3D" id="2.40.10.220">
    <property type="entry name" value="predicted glycosyltransferase like domains"/>
    <property type="match status" value="1"/>
</dbReference>
<dbReference type="InterPro" id="IPR009875">
    <property type="entry name" value="PilZ_domain"/>
</dbReference>
<feature type="domain" description="PilZ" evidence="1">
    <location>
        <begin position="55"/>
        <end position="150"/>
    </location>
</feature>
<evidence type="ECO:0000259" key="1">
    <source>
        <dbReference type="Pfam" id="PF07238"/>
    </source>
</evidence>
<reference evidence="2 3" key="2">
    <citation type="submission" date="2016-12" db="EMBL/GenBank/DDBJ databases">
        <title>Draft Genome Sequence of Cystobacter ferrugineus Strain Cbfe23.</title>
        <authorList>
            <person name="Akbar S."/>
            <person name="Dowd S.E."/>
            <person name="Stevens D.C."/>
        </authorList>
    </citation>
    <scope>NUCLEOTIDE SEQUENCE [LARGE SCALE GENOMIC DNA]</scope>
    <source>
        <strain evidence="2 3">Cbfe23</strain>
    </source>
</reference>
<comment type="caution">
    <text evidence="2">The sequence shown here is derived from an EMBL/GenBank/DDBJ whole genome shotgun (WGS) entry which is preliminary data.</text>
</comment>
<dbReference type="AlphaFoldDB" id="A0A1L9BGF2"/>
<accession>A0A1L9BGF2</accession>
<protein>
    <recommendedName>
        <fullName evidence="1">PilZ domain-containing protein</fullName>
    </recommendedName>
</protein>
<dbReference type="Pfam" id="PF07238">
    <property type="entry name" value="PilZ"/>
    <property type="match status" value="1"/>
</dbReference>